<dbReference type="Proteomes" id="UP000789702">
    <property type="component" value="Unassembled WGS sequence"/>
</dbReference>
<proteinExistence type="predicted"/>
<accession>A0ACA9K3C6</accession>
<evidence type="ECO:0000313" key="1">
    <source>
        <dbReference type="EMBL" id="CAG8449697.1"/>
    </source>
</evidence>
<sequence>MLKCKTIKFELFKKYFIFKNNKNDKNYSFHEYLVYHIYHGNFIAEHLNNEKTNFVGAYNQLKQSYLESNKQKLTEDDRIMTSVYFDLMKEIRQDYTKTHMLSLLVIDANKKFGWSEFDPSQDAKTISAMQSIKNWSSNSNKLISTIGKYISEAPKEKLNEDDSLYSGIIDSENIENQKPCLFQKLSNLSKWKQFNEIGLTKQKMPFNQHNIKACLDKNENEIEKNGKQLVRDLNRFFKRWDQAQSLSAKDRGARKFGDVIRYFTGSDKNLYKLFFVEVSYGPFHQDPEPHIDDDKKKLEKP</sequence>
<comment type="caution">
    <text evidence="1">The sequence shown here is derived from an EMBL/GenBank/DDBJ whole genome shotgun (WGS) entry which is preliminary data.</text>
</comment>
<reference evidence="1" key="1">
    <citation type="submission" date="2021-06" db="EMBL/GenBank/DDBJ databases">
        <authorList>
            <person name="Kallberg Y."/>
            <person name="Tangrot J."/>
            <person name="Rosling A."/>
        </authorList>
    </citation>
    <scope>NUCLEOTIDE SEQUENCE</scope>
    <source>
        <strain evidence="1">IL203A</strain>
    </source>
</reference>
<keyword evidence="2" id="KW-1185">Reference proteome</keyword>
<evidence type="ECO:0000313" key="2">
    <source>
        <dbReference type="Proteomes" id="UP000789702"/>
    </source>
</evidence>
<feature type="non-terminal residue" evidence="1">
    <location>
        <position position="301"/>
    </location>
</feature>
<dbReference type="EMBL" id="CAJVPU010000412">
    <property type="protein sequence ID" value="CAG8449697.1"/>
    <property type="molecule type" value="Genomic_DNA"/>
</dbReference>
<name>A0ACA9K3C6_9GLOM</name>
<organism evidence="1 2">
    <name type="scientific">Dentiscutata heterogama</name>
    <dbReference type="NCBI Taxonomy" id="1316150"/>
    <lineage>
        <taxon>Eukaryota</taxon>
        <taxon>Fungi</taxon>
        <taxon>Fungi incertae sedis</taxon>
        <taxon>Mucoromycota</taxon>
        <taxon>Glomeromycotina</taxon>
        <taxon>Glomeromycetes</taxon>
        <taxon>Diversisporales</taxon>
        <taxon>Gigasporaceae</taxon>
        <taxon>Dentiscutata</taxon>
    </lineage>
</organism>
<gene>
    <name evidence="1" type="ORF">DHETER_LOCUS772</name>
</gene>
<protein>
    <submittedName>
        <fullName evidence="1">10809_t:CDS:1</fullName>
    </submittedName>
</protein>